<evidence type="ECO:0000313" key="3">
    <source>
        <dbReference type="EMBL" id="MDC3418491.1"/>
    </source>
</evidence>
<dbReference type="Pfam" id="PF07435">
    <property type="entry name" value="YycH"/>
    <property type="match status" value="1"/>
</dbReference>
<evidence type="ECO:0000313" key="4">
    <source>
        <dbReference type="Proteomes" id="UP001145069"/>
    </source>
</evidence>
<protein>
    <submittedName>
        <fullName evidence="3">Two-component system activity regulator YycH</fullName>
    </submittedName>
</protein>
<dbReference type="RefSeq" id="WP_272447558.1">
    <property type="nucleotide sequence ID" value="NZ_JAMQKC010000029.1"/>
</dbReference>
<dbReference type="Gene3D" id="3.30.310.160">
    <property type="entry name" value="YycH protein, domain 2"/>
    <property type="match status" value="1"/>
</dbReference>
<keyword evidence="4" id="KW-1185">Reference proteome</keyword>
<keyword evidence="1" id="KW-0812">Transmembrane</keyword>
<dbReference type="AlphaFoldDB" id="A0A9X3WHF5"/>
<name>A0A9X3WHF5_9BACI</name>
<dbReference type="CDD" id="cd15787">
    <property type="entry name" value="YycH_N"/>
    <property type="match status" value="1"/>
</dbReference>
<evidence type="ECO:0000259" key="2">
    <source>
        <dbReference type="Pfam" id="PF07435"/>
    </source>
</evidence>
<dbReference type="EMBL" id="JAMQKC010000029">
    <property type="protein sequence ID" value="MDC3418491.1"/>
    <property type="molecule type" value="Genomic_DNA"/>
</dbReference>
<keyword evidence="1" id="KW-1133">Transmembrane helix</keyword>
<dbReference type="InterPro" id="IPR042274">
    <property type="entry name" value="YycH/YycI_2"/>
</dbReference>
<accession>A0A9X3WHF5</accession>
<sequence length="441" mass="50974">MKFETIKSIILVVLIMLSLLLTLGIWRYQPDYEYADSSRRVIEADLGGEEQTKRSVILPSQIIYHQDNNHYGLVNKKKENELYQMLQGWSLYDFSVSSYENGEEKFSPNYDNSIEFVFPTKIPTSMISDLFTMDEERGIPESTFDRISISLDEEQMNNQIIFQNTETGFSIDANIQNIAKVRKNLINYKKQNELQQYLVYENNNLIPIYIPEQVNLYKHLFSYKNILVTPLRNVLFNTPSAVRSSGYTNGSQLYSDGSKAMIVYEHHIEYTNPTPAEANPMEPRQLISQTLEFINDHGGWTTGTTDRYQLYDLNQESNKVQFYLTYGGYPIFENSELSMISVTMRNLAVYQYIRPLIQLKDTFGDGQLQDIESGSEIIALLKTDRRFESAMILDVSPGYKMEEQQGGQIFALTPTWFIKDYNGWKELDTTNELPFSRGGGN</sequence>
<evidence type="ECO:0000256" key="1">
    <source>
        <dbReference type="SAM" id="Phobius"/>
    </source>
</evidence>
<comment type="caution">
    <text evidence="3">The sequence shown here is derived from an EMBL/GenBank/DDBJ whole genome shotgun (WGS) entry which is preliminary data.</text>
</comment>
<feature type="transmembrane region" description="Helical" evidence="1">
    <location>
        <begin position="9"/>
        <end position="28"/>
    </location>
</feature>
<dbReference type="InterPro" id="IPR009996">
    <property type="entry name" value="YycH"/>
</dbReference>
<keyword evidence="1" id="KW-0472">Membrane</keyword>
<proteinExistence type="predicted"/>
<feature type="domain" description="Regulatory protein YycH" evidence="2">
    <location>
        <begin position="4"/>
        <end position="428"/>
    </location>
</feature>
<organism evidence="3 4">
    <name type="scientific">Aquibacillus salsiterrae</name>
    <dbReference type="NCBI Taxonomy" id="2950439"/>
    <lineage>
        <taxon>Bacteria</taxon>
        <taxon>Bacillati</taxon>
        <taxon>Bacillota</taxon>
        <taxon>Bacilli</taxon>
        <taxon>Bacillales</taxon>
        <taxon>Bacillaceae</taxon>
        <taxon>Aquibacillus</taxon>
    </lineage>
</organism>
<dbReference type="Proteomes" id="UP001145069">
    <property type="component" value="Unassembled WGS sequence"/>
</dbReference>
<gene>
    <name evidence="3" type="primary">yycH</name>
    <name evidence="3" type="ORF">NC799_16550</name>
</gene>
<reference evidence="3" key="1">
    <citation type="submission" date="2022-06" db="EMBL/GenBank/DDBJ databases">
        <title>Aquibacillus sp. a new bacterium isolated from soil saline samples.</title>
        <authorList>
            <person name="Galisteo C."/>
            <person name="De La Haba R."/>
            <person name="Sanchez-Porro C."/>
            <person name="Ventosa A."/>
        </authorList>
    </citation>
    <scope>NUCLEOTIDE SEQUENCE</scope>
    <source>
        <strain evidence="3">3ASR75-54</strain>
    </source>
</reference>